<dbReference type="RefSeq" id="WP_214439322.1">
    <property type="nucleotide sequence ID" value="NZ_JAECZB010000023.1"/>
</dbReference>
<dbReference type="EMBL" id="JAECZB010000023">
    <property type="protein sequence ID" value="MBH8553030.1"/>
    <property type="molecule type" value="Genomic_DNA"/>
</dbReference>
<organism evidence="1 2">
    <name type="scientific">Atlanticothrix silvestris CENA357</name>
    <dbReference type="NCBI Taxonomy" id="1725252"/>
    <lineage>
        <taxon>Bacteria</taxon>
        <taxon>Bacillati</taxon>
        <taxon>Cyanobacteriota</taxon>
        <taxon>Cyanophyceae</taxon>
        <taxon>Nostocales</taxon>
        <taxon>Nodulariaceae</taxon>
        <taxon>Atlanticothrix</taxon>
        <taxon>Atlanticothrix silvestris</taxon>
    </lineage>
</organism>
<sequence>MTKSRLDQIAINQGISLPEVGVKFERFAVDTIKPGNPITPNRRKLESRLRYSKVRILNVQPDGIVPLPVVTTFPPFFRELADAIFYEAKAVKGTLLPPSYQDYQILGFLDVLGKNPARAAGENPAIVFMTTSDVRKISRKTIVEATSRDTGVWHSIAIVDTNPFDRRRC</sequence>
<gene>
    <name evidence="1" type="ORF">I8751_11770</name>
</gene>
<evidence type="ECO:0000313" key="1">
    <source>
        <dbReference type="EMBL" id="MBH8553030.1"/>
    </source>
</evidence>
<reference evidence="1 2" key="1">
    <citation type="journal article" date="2021" name="Int. J. Syst. Evol. Microbiol.">
        <title>Amazonocrinis nigriterrae gen. nov., sp. nov., Atlanticothrix silvestris gen. nov., sp. nov. and Dendronalium phyllosphericum gen. nov., sp. nov., nostocacean cyanobacteria from Brazilian environments.</title>
        <authorList>
            <person name="Alvarenga D.O."/>
            <person name="Andreote A.P.D."/>
            <person name="Branco L.H.Z."/>
            <person name="Delbaje E."/>
            <person name="Cruz R.B."/>
            <person name="Varani A.M."/>
            <person name="Fiore M.F."/>
        </authorList>
    </citation>
    <scope>NUCLEOTIDE SEQUENCE [LARGE SCALE GENOMIC DNA]</scope>
    <source>
        <strain evidence="1 2">CENA357</strain>
    </source>
</reference>
<proteinExistence type="predicted"/>
<name>A0A8J7HIE7_9CYAN</name>
<dbReference type="AlphaFoldDB" id="A0A8J7HIE7"/>
<protein>
    <submittedName>
        <fullName evidence="1">Uncharacterized protein</fullName>
    </submittedName>
</protein>
<keyword evidence="2" id="KW-1185">Reference proteome</keyword>
<dbReference type="Proteomes" id="UP000599391">
    <property type="component" value="Unassembled WGS sequence"/>
</dbReference>
<comment type="caution">
    <text evidence="1">The sequence shown here is derived from an EMBL/GenBank/DDBJ whole genome shotgun (WGS) entry which is preliminary data.</text>
</comment>
<accession>A0A8J7HIE7</accession>
<evidence type="ECO:0000313" key="2">
    <source>
        <dbReference type="Proteomes" id="UP000599391"/>
    </source>
</evidence>